<comment type="caution">
    <text evidence="3">The sequence shown here is derived from an EMBL/GenBank/DDBJ whole genome shotgun (WGS) entry which is preliminary data.</text>
</comment>
<evidence type="ECO:0000313" key="3">
    <source>
        <dbReference type="EMBL" id="KAK8123274.1"/>
    </source>
</evidence>
<feature type="region of interest" description="Disordered" evidence="1">
    <location>
        <begin position="320"/>
        <end position="361"/>
    </location>
</feature>
<keyword evidence="4" id="KW-1185">Reference proteome</keyword>
<evidence type="ECO:0000256" key="1">
    <source>
        <dbReference type="SAM" id="MobiDB-lite"/>
    </source>
</evidence>
<evidence type="ECO:0000313" key="4">
    <source>
        <dbReference type="Proteomes" id="UP001392437"/>
    </source>
</evidence>
<evidence type="ECO:0000256" key="2">
    <source>
        <dbReference type="SAM" id="SignalP"/>
    </source>
</evidence>
<proteinExistence type="predicted"/>
<feature type="chain" id="PRO_5043788342" evidence="2">
    <location>
        <begin position="20"/>
        <end position="675"/>
    </location>
</feature>
<dbReference type="Proteomes" id="UP001392437">
    <property type="component" value="Unassembled WGS sequence"/>
</dbReference>
<dbReference type="AlphaFoldDB" id="A0AAW0R2U6"/>
<feature type="signal peptide" evidence="2">
    <location>
        <begin position="1"/>
        <end position="19"/>
    </location>
</feature>
<dbReference type="PROSITE" id="PS51257">
    <property type="entry name" value="PROKAR_LIPOPROTEIN"/>
    <property type="match status" value="1"/>
</dbReference>
<reference evidence="3 4" key="1">
    <citation type="submission" date="2023-01" db="EMBL/GenBank/DDBJ databases">
        <title>Analysis of 21 Apiospora genomes using comparative genomics revels a genus with tremendous synthesis potential of carbohydrate active enzymes and secondary metabolites.</title>
        <authorList>
            <person name="Sorensen T."/>
        </authorList>
    </citation>
    <scope>NUCLEOTIDE SEQUENCE [LARGE SCALE GENOMIC DNA]</scope>
    <source>
        <strain evidence="3 4">CBS 117206</strain>
    </source>
</reference>
<sequence length="675" mass="70598">MLFQRPFTAALLLAVGCLASPTPLEVSMLRADQTDSLVQEGIDLAHTSQLQRRLKADFSMAKRLDHQVLFHGDYASKQKKSAENVGLSITCLDCETKGSITAKLWEDKLHPSLRLQFNDVEAHILLGLNTTAATTISVTLFASNTPIGLHYPGLTVGVVFFVDLVFDLDARIDMTGGFTVKIAKDAFLQTDLFKGDVKDHFFDGMSTKSLPITVETGTKATFKADLRLRVQVGAEAKFKKLGKKFGIGAGAAMGIYANLVEFVAEIEDTPTCALETREYFDLNVGAYAKLDVEIDYKTTGLVPTVSTTLLSAPAHTQCWKSKKPSSAPLKTTKKATSSSPMVSTKSSASRSSQMTAVTGSQTRSLSSVATSVTSKYPNSTEFPATVSSAVPSLAISLPLGATGNGNYPVVHTSIRIVSDSQVEYSLSGLPASHPLAFSTLPAAASITPKYSPIPARAVAASLNGPGKYPTVHTSHVTIPCSQAASASSLSSLSKSFRVASPSRPAVANATGNYPSLSSTIPPRLSTVVPSLAAVVPGNGIGRYPFANASFPGNQTHLVTTTLYSTAAYTITVCGAAGVANCPVAYQSEVATTKTIDSYTTICPAGAQVTWPAAPPSVSSGAAAWRSPSSSSAAVSSAPAPVTVTHVIFLTAIPSPKPNTFVPPPVPASTVPTGGW</sequence>
<dbReference type="EMBL" id="JAQQWP010000003">
    <property type="protein sequence ID" value="KAK8123274.1"/>
    <property type="molecule type" value="Genomic_DNA"/>
</dbReference>
<keyword evidence="2" id="KW-0732">Signal</keyword>
<feature type="compositionally biased region" description="Low complexity" evidence="1">
    <location>
        <begin position="337"/>
        <end position="349"/>
    </location>
</feature>
<gene>
    <name evidence="3" type="ORF">PG999_003192</name>
</gene>
<organism evidence="3 4">
    <name type="scientific">Apiospora kogelbergensis</name>
    <dbReference type="NCBI Taxonomy" id="1337665"/>
    <lineage>
        <taxon>Eukaryota</taxon>
        <taxon>Fungi</taxon>
        <taxon>Dikarya</taxon>
        <taxon>Ascomycota</taxon>
        <taxon>Pezizomycotina</taxon>
        <taxon>Sordariomycetes</taxon>
        <taxon>Xylariomycetidae</taxon>
        <taxon>Amphisphaeriales</taxon>
        <taxon>Apiosporaceae</taxon>
        <taxon>Apiospora</taxon>
    </lineage>
</organism>
<accession>A0AAW0R2U6</accession>
<name>A0AAW0R2U6_9PEZI</name>
<protein>
    <submittedName>
        <fullName evidence="3">Uncharacterized protein</fullName>
    </submittedName>
</protein>
<feature type="compositionally biased region" description="Polar residues" evidence="1">
    <location>
        <begin position="350"/>
        <end position="361"/>
    </location>
</feature>